<dbReference type="Proteomes" id="UP000003490">
    <property type="component" value="Unassembled WGS sequence"/>
</dbReference>
<sequence length="362" mass="40203">MQATINIKRNGRKELLKMSSPLYLVTGAMGHLGNIVIGKLRQQGAQVRGLALPADHSVPCFDPGVEIVRGDVRDLESLVPFFAHKIDQELVVIHTAGIVSISSKYQQRLYDVNVQGTKNILKLCVLNHVKKLVHVSSVHAIPELEKGKVITEVSSFQPEEVHGPYAKTKSEASQAVLDAVTQYGLNASIVHPSGILGPGDFGRGHLTQLVIDYLNGRLTACVKGGYDFVDVRDVADGILSCVENGQPGECYILSNQYFPIKEILDTLHDITGKKKLKTVLPLWFAKATAPLSEIYYKILKQPPLYTSYSLYTLESNAAFSHAKATRELNYQPRPIKETLCDTARWLQEHQRIKNKLSLQWNP</sequence>
<dbReference type="GO" id="GO:0004029">
    <property type="term" value="F:aldehyde dehydrogenase (NAD+) activity"/>
    <property type="evidence" value="ECO:0007669"/>
    <property type="project" value="TreeGrafter"/>
</dbReference>
<evidence type="ECO:0000313" key="2">
    <source>
        <dbReference type="EMBL" id="EDO60040.1"/>
    </source>
</evidence>
<dbReference type="eggNOG" id="COG0451">
    <property type="taxonomic scope" value="Bacteria"/>
</dbReference>
<protein>
    <submittedName>
        <fullName evidence="3">Dihydroflavonol 4-reductase</fullName>
    </submittedName>
    <submittedName>
        <fullName evidence="2">NAD dependent epimerase/dehydratase family protein</fullName>
    </submittedName>
</protein>
<reference evidence="2 4" key="2">
    <citation type="submission" date="2007-08" db="EMBL/GenBank/DDBJ databases">
        <authorList>
            <person name="Fulton L."/>
            <person name="Clifton S."/>
            <person name="Fulton B."/>
            <person name="Xu J."/>
            <person name="Minx P."/>
            <person name="Pepin K.H."/>
            <person name="Johnson M."/>
            <person name="Thiruvilangam P."/>
            <person name="Bhonagiri V."/>
            <person name="Nash W.E."/>
            <person name="Wang C."/>
            <person name="Mardis E.R."/>
            <person name="Wilson R.K."/>
        </authorList>
    </citation>
    <scope>NUCLEOTIDE SEQUENCE [LARGE SCALE GENOMIC DNA]</scope>
    <source>
        <strain evidence="2 4">DSM 753</strain>
    </source>
</reference>
<name>A7VW93_9FIRM</name>
<dbReference type="PANTHER" id="PTHR48079">
    <property type="entry name" value="PROTEIN YEEZ"/>
    <property type="match status" value="1"/>
</dbReference>
<feature type="domain" description="NAD-dependent epimerase/dehydratase" evidence="1">
    <location>
        <begin position="24"/>
        <end position="251"/>
    </location>
</feature>
<dbReference type="InterPro" id="IPR001509">
    <property type="entry name" value="Epimerase_deHydtase"/>
</dbReference>
<dbReference type="GO" id="GO:0005737">
    <property type="term" value="C:cytoplasm"/>
    <property type="evidence" value="ECO:0007669"/>
    <property type="project" value="TreeGrafter"/>
</dbReference>
<reference evidence="3 5" key="3">
    <citation type="submission" date="2017-07" db="EMBL/GenBank/DDBJ databases">
        <title>Prevalence of linear plasmids in Cutibacterium (Propionibacterium) acnes isolates obtained from prostatic tissue.</title>
        <authorList>
            <person name="Davidsson S."/>
            <person name="Carlsson J."/>
            <person name="Molling P."/>
            <person name="Andren O."/>
            <person name="Andersson S.-O."/>
            <person name="Brzuszkiewicz E."/>
            <person name="Poehlein A."/>
            <person name="Al-Zeer M."/>
            <person name="Brinkmann V."/>
            <person name="Scavenius C."/>
            <person name="Nazipi S."/>
            <person name="Soderquist B."/>
            <person name="Bruggemann H."/>
        </authorList>
    </citation>
    <scope>NUCLEOTIDE SEQUENCE [LARGE SCALE GENOMIC DNA]</scope>
    <source>
        <strain evidence="3 5">DSM 753</strain>
    </source>
</reference>
<evidence type="ECO:0000313" key="5">
    <source>
        <dbReference type="Proteomes" id="UP000220611"/>
    </source>
</evidence>
<evidence type="ECO:0000313" key="4">
    <source>
        <dbReference type="Proteomes" id="UP000003490"/>
    </source>
</evidence>
<reference evidence="2 4" key="1">
    <citation type="submission" date="2007-08" db="EMBL/GenBank/DDBJ databases">
        <title>Draft genome sequence of Clostridium leptum (DSM 753).</title>
        <authorList>
            <person name="Sudarsanam P."/>
            <person name="Ley R."/>
            <person name="Guruge J."/>
            <person name="Turnbaugh P.J."/>
            <person name="Mahowald M."/>
            <person name="Liep D."/>
            <person name="Gordon J."/>
        </authorList>
    </citation>
    <scope>NUCLEOTIDE SEQUENCE [LARGE SCALE GENOMIC DNA]</scope>
    <source>
        <strain evidence="2 4">DSM 753</strain>
    </source>
</reference>
<gene>
    <name evidence="3" type="ORF">CH238_03110</name>
    <name evidence="2" type="ORF">CLOLEP_02857</name>
</gene>
<dbReference type="EMBL" id="ABCB02000020">
    <property type="protein sequence ID" value="EDO60040.1"/>
    <property type="molecule type" value="Genomic_DNA"/>
</dbReference>
<dbReference type="InterPro" id="IPR036291">
    <property type="entry name" value="NAD(P)-bd_dom_sf"/>
</dbReference>
<dbReference type="AlphaFoldDB" id="A7VW93"/>
<dbReference type="HOGENOM" id="CLU_007383_6_0_9"/>
<dbReference type="InterPro" id="IPR051783">
    <property type="entry name" value="NAD(P)-dependent_oxidoreduct"/>
</dbReference>
<keyword evidence="5" id="KW-1185">Reference proteome</keyword>
<dbReference type="Pfam" id="PF01370">
    <property type="entry name" value="Epimerase"/>
    <property type="match status" value="1"/>
</dbReference>
<comment type="caution">
    <text evidence="2">The sequence shown here is derived from an EMBL/GenBank/DDBJ whole genome shotgun (WGS) entry which is preliminary data.</text>
</comment>
<evidence type="ECO:0000259" key="1">
    <source>
        <dbReference type="Pfam" id="PF01370"/>
    </source>
</evidence>
<evidence type="ECO:0000313" key="3">
    <source>
        <dbReference type="EMBL" id="PEQ25991.1"/>
    </source>
</evidence>
<dbReference type="Proteomes" id="UP000220611">
    <property type="component" value="Unassembled WGS sequence"/>
</dbReference>
<dbReference type="EMBL" id="NOXF01000001">
    <property type="protein sequence ID" value="PEQ25991.1"/>
    <property type="molecule type" value="Genomic_DNA"/>
</dbReference>
<dbReference type="PANTHER" id="PTHR48079:SF6">
    <property type="entry name" value="NAD(P)-BINDING DOMAIN-CONTAINING PROTEIN-RELATED"/>
    <property type="match status" value="1"/>
</dbReference>
<accession>A7VW93</accession>
<dbReference type="Gene3D" id="3.40.50.720">
    <property type="entry name" value="NAD(P)-binding Rossmann-like Domain"/>
    <property type="match status" value="1"/>
</dbReference>
<organism evidence="2 4">
    <name type="scientific">[Clostridium] leptum DSM 753</name>
    <dbReference type="NCBI Taxonomy" id="428125"/>
    <lineage>
        <taxon>Bacteria</taxon>
        <taxon>Bacillati</taxon>
        <taxon>Bacillota</taxon>
        <taxon>Clostridia</taxon>
        <taxon>Eubacteriales</taxon>
        <taxon>Oscillospiraceae</taxon>
        <taxon>Oscillospiraceae incertae sedis</taxon>
    </lineage>
</organism>
<dbReference type="SUPFAM" id="SSF51735">
    <property type="entry name" value="NAD(P)-binding Rossmann-fold domains"/>
    <property type="match status" value="1"/>
</dbReference>
<proteinExistence type="predicted"/>